<feature type="compositionally biased region" description="Polar residues" evidence="1">
    <location>
        <begin position="400"/>
        <end position="409"/>
    </location>
</feature>
<dbReference type="EMBL" id="MU858142">
    <property type="protein sequence ID" value="KAK4211746.1"/>
    <property type="molecule type" value="Genomic_DNA"/>
</dbReference>
<feature type="compositionally biased region" description="Polar residues" evidence="1">
    <location>
        <begin position="110"/>
        <end position="124"/>
    </location>
</feature>
<feature type="compositionally biased region" description="Polar residues" evidence="1">
    <location>
        <begin position="429"/>
        <end position="439"/>
    </location>
</feature>
<comment type="caution">
    <text evidence="2">The sequence shown here is derived from an EMBL/GenBank/DDBJ whole genome shotgun (WGS) entry which is preliminary data.</text>
</comment>
<feature type="compositionally biased region" description="Polar residues" evidence="1">
    <location>
        <begin position="14"/>
        <end position="23"/>
    </location>
</feature>
<accession>A0AAN7B3U0</accession>
<name>A0AAN7B3U0_9PEZI</name>
<dbReference type="Gene3D" id="3.30.160.60">
    <property type="entry name" value="Classic Zinc Finger"/>
    <property type="match status" value="1"/>
</dbReference>
<feature type="region of interest" description="Disordered" evidence="1">
    <location>
        <begin position="60"/>
        <end position="81"/>
    </location>
</feature>
<evidence type="ECO:0000256" key="1">
    <source>
        <dbReference type="SAM" id="MobiDB-lite"/>
    </source>
</evidence>
<dbReference type="AlphaFoldDB" id="A0AAN7B3U0"/>
<gene>
    <name evidence="2" type="ORF">QBC37DRAFT_207407</name>
</gene>
<keyword evidence="3" id="KW-1185">Reference proteome</keyword>
<feature type="region of interest" description="Disordered" evidence="1">
    <location>
        <begin position="396"/>
        <end position="439"/>
    </location>
</feature>
<feature type="region of interest" description="Disordered" evidence="1">
    <location>
        <begin position="162"/>
        <end position="225"/>
    </location>
</feature>
<protein>
    <submittedName>
        <fullName evidence="2">Uncharacterized protein</fullName>
    </submittedName>
</protein>
<feature type="compositionally biased region" description="Basic and acidic residues" evidence="1">
    <location>
        <begin position="1"/>
        <end position="11"/>
    </location>
</feature>
<feature type="region of interest" description="Disordered" evidence="1">
    <location>
        <begin position="96"/>
        <end position="124"/>
    </location>
</feature>
<evidence type="ECO:0000313" key="3">
    <source>
        <dbReference type="Proteomes" id="UP001301769"/>
    </source>
</evidence>
<feature type="compositionally biased region" description="Polar residues" evidence="1">
    <location>
        <begin position="166"/>
        <end position="180"/>
    </location>
</feature>
<proteinExistence type="predicted"/>
<evidence type="ECO:0000313" key="2">
    <source>
        <dbReference type="EMBL" id="KAK4211746.1"/>
    </source>
</evidence>
<reference evidence="2" key="2">
    <citation type="submission" date="2023-05" db="EMBL/GenBank/DDBJ databases">
        <authorList>
            <consortium name="Lawrence Berkeley National Laboratory"/>
            <person name="Steindorff A."/>
            <person name="Hensen N."/>
            <person name="Bonometti L."/>
            <person name="Westerberg I."/>
            <person name="Brannstrom I.O."/>
            <person name="Guillou S."/>
            <person name="Cros-Aarteil S."/>
            <person name="Calhoun S."/>
            <person name="Haridas S."/>
            <person name="Kuo A."/>
            <person name="Mondo S."/>
            <person name="Pangilinan J."/>
            <person name="Riley R."/>
            <person name="Labutti K."/>
            <person name="Andreopoulos B."/>
            <person name="Lipzen A."/>
            <person name="Chen C."/>
            <person name="Yanf M."/>
            <person name="Daum C."/>
            <person name="Ng V."/>
            <person name="Clum A."/>
            <person name="Ohm R."/>
            <person name="Martin F."/>
            <person name="Silar P."/>
            <person name="Natvig D."/>
            <person name="Lalanne C."/>
            <person name="Gautier V."/>
            <person name="Ament-Velasquez S.L."/>
            <person name="Kruys A."/>
            <person name="Hutchinson M.I."/>
            <person name="Powell A.J."/>
            <person name="Barry K."/>
            <person name="Miller A.N."/>
            <person name="Grigoriev I.V."/>
            <person name="Debuchy R."/>
            <person name="Gladieux P."/>
            <person name="Thoren M.H."/>
            <person name="Johannesson H."/>
        </authorList>
    </citation>
    <scope>NUCLEOTIDE SEQUENCE</scope>
    <source>
        <strain evidence="2">PSN293</strain>
    </source>
</reference>
<organism evidence="2 3">
    <name type="scientific">Rhypophila decipiens</name>
    <dbReference type="NCBI Taxonomy" id="261697"/>
    <lineage>
        <taxon>Eukaryota</taxon>
        <taxon>Fungi</taxon>
        <taxon>Dikarya</taxon>
        <taxon>Ascomycota</taxon>
        <taxon>Pezizomycotina</taxon>
        <taxon>Sordariomycetes</taxon>
        <taxon>Sordariomycetidae</taxon>
        <taxon>Sordariales</taxon>
        <taxon>Naviculisporaceae</taxon>
        <taxon>Rhypophila</taxon>
    </lineage>
</organism>
<sequence length="439" mass="47864">MDPRYSARGMEDIYSQNPNRSRASSSTSTTEALFHSLHIAESPPHITPFETATYPGSGRISPARYLSTPTPHNQPAYRPDLDQEWFDTERRQIQGTPLLRVEPAPDQLETPASSPPQTSVESETMSTVALHYDPGFNMGSRSSFTWPVLESGSGLLGSDLGHYGSETSLTPPTISRSVTASPPRGSLTPEQRELKRQQDHARRDSKLHARGSRAGSNSSSVYSPPVTMADLTTGASSMPIYTTAPAQMSLLSEPPTTQYLPSFSPPISDHSQSNMYTSYPPPSYMTDYYPSTTAASLPSHYGRPLAAESNLSLYPVSSIMGQSHQDTSGQVRVVHSRPKPQCWEHGCNGRQFSTFSNLLRHQREKSGQATKATCPECGAEFTRTTARNGHLMHGKCKTKLAQQQGSAGSSVKADSPEKDKDSLGGGAYDQQQQPLGYDY</sequence>
<feature type="region of interest" description="Disordered" evidence="1">
    <location>
        <begin position="1"/>
        <end position="33"/>
    </location>
</feature>
<reference evidence="2" key="1">
    <citation type="journal article" date="2023" name="Mol. Phylogenet. Evol.">
        <title>Genome-scale phylogeny and comparative genomics of the fungal order Sordariales.</title>
        <authorList>
            <person name="Hensen N."/>
            <person name="Bonometti L."/>
            <person name="Westerberg I."/>
            <person name="Brannstrom I.O."/>
            <person name="Guillou S."/>
            <person name="Cros-Aarteil S."/>
            <person name="Calhoun S."/>
            <person name="Haridas S."/>
            <person name="Kuo A."/>
            <person name="Mondo S."/>
            <person name="Pangilinan J."/>
            <person name="Riley R."/>
            <person name="LaButti K."/>
            <person name="Andreopoulos B."/>
            <person name="Lipzen A."/>
            <person name="Chen C."/>
            <person name="Yan M."/>
            <person name="Daum C."/>
            <person name="Ng V."/>
            <person name="Clum A."/>
            <person name="Steindorff A."/>
            <person name="Ohm R.A."/>
            <person name="Martin F."/>
            <person name="Silar P."/>
            <person name="Natvig D.O."/>
            <person name="Lalanne C."/>
            <person name="Gautier V."/>
            <person name="Ament-Velasquez S.L."/>
            <person name="Kruys A."/>
            <person name="Hutchinson M.I."/>
            <person name="Powell A.J."/>
            <person name="Barry K."/>
            <person name="Miller A.N."/>
            <person name="Grigoriev I.V."/>
            <person name="Debuchy R."/>
            <person name="Gladieux P."/>
            <person name="Hiltunen Thoren M."/>
            <person name="Johannesson H."/>
        </authorList>
    </citation>
    <scope>NUCLEOTIDE SEQUENCE</scope>
    <source>
        <strain evidence="2">PSN293</strain>
    </source>
</reference>
<dbReference type="Proteomes" id="UP001301769">
    <property type="component" value="Unassembled WGS sequence"/>
</dbReference>
<feature type="compositionally biased region" description="Basic and acidic residues" evidence="1">
    <location>
        <begin position="190"/>
        <end position="207"/>
    </location>
</feature>